<keyword evidence="2" id="KW-0732">Signal</keyword>
<accession>A0A4Q6XR67</accession>
<dbReference type="Gene3D" id="2.60.120.200">
    <property type="match status" value="1"/>
</dbReference>
<dbReference type="OrthoDB" id="370098at2"/>
<dbReference type="EMBL" id="SGIT01000001">
    <property type="protein sequence ID" value="RZF62863.1"/>
    <property type="molecule type" value="Genomic_DNA"/>
</dbReference>
<evidence type="ECO:0000313" key="5">
    <source>
        <dbReference type="Proteomes" id="UP000292855"/>
    </source>
</evidence>
<dbReference type="CDD" id="cd00413">
    <property type="entry name" value="Glyco_hydrolase_16"/>
    <property type="match status" value="1"/>
</dbReference>
<dbReference type="AlphaFoldDB" id="A0A4Q6XR67"/>
<dbReference type="PROSITE" id="PS51762">
    <property type="entry name" value="GH16_2"/>
    <property type="match status" value="1"/>
</dbReference>
<dbReference type="SUPFAM" id="SSF49899">
    <property type="entry name" value="Concanavalin A-like lectins/glucanases"/>
    <property type="match status" value="1"/>
</dbReference>
<feature type="chain" id="PRO_5021018101" description="GH16 domain-containing protein" evidence="2">
    <location>
        <begin position="23"/>
        <end position="259"/>
    </location>
</feature>
<dbReference type="Proteomes" id="UP000292855">
    <property type="component" value="Unassembled WGS sequence"/>
</dbReference>
<dbReference type="InterPro" id="IPR000757">
    <property type="entry name" value="Beta-glucanase-like"/>
</dbReference>
<feature type="signal peptide" evidence="2">
    <location>
        <begin position="1"/>
        <end position="22"/>
    </location>
</feature>
<evidence type="ECO:0000313" key="4">
    <source>
        <dbReference type="EMBL" id="RZF62863.1"/>
    </source>
</evidence>
<evidence type="ECO:0000259" key="3">
    <source>
        <dbReference type="PROSITE" id="PS51762"/>
    </source>
</evidence>
<sequence length="259" mass="29374">MSRKFYFSSLCCILLCSGMVWFNASCSKGATNEPDPDTNPIDRIISFSGFDWIVRTTGEAKQGPGPNLFSDAQENVWVDEQGRLHLKIVQKGGLWYCSGVILRRSMGYGKYVFYISSDVSKLDKQVVAGLFTYKNDNEEIDIEFSRWGVADNQDSQFAVQPSEKAGNKERYDLQLLGVQSTHAFNWQPNKIEFISLQGHGLTSGVENIIHEWAYIGGDIPPENEERLRMNLWLFRGVAPSDLKDQEIIIEKVEFIKNPS</sequence>
<evidence type="ECO:0000256" key="2">
    <source>
        <dbReference type="SAM" id="SignalP"/>
    </source>
</evidence>
<feature type="domain" description="GH16" evidence="3">
    <location>
        <begin position="28"/>
        <end position="259"/>
    </location>
</feature>
<keyword evidence="5" id="KW-1185">Reference proteome</keyword>
<dbReference type="GO" id="GO:0005975">
    <property type="term" value="P:carbohydrate metabolic process"/>
    <property type="evidence" value="ECO:0007669"/>
    <property type="project" value="InterPro"/>
</dbReference>
<gene>
    <name evidence="4" type="ORF">EWE74_01515</name>
</gene>
<evidence type="ECO:0000256" key="1">
    <source>
        <dbReference type="ARBA" id="ARBA00006865"/>
    </source>
</evidence>
<comment type="caution">
    <text evidence="4">The sequence shown here is derived from an EMBL/GenBank/DDBJ whole genome shotgun (WGS) entry which is preliminary data.</text>
</comment>
<proteinExistence type="inferred from homology"/>
<name>A0A4Q6XR67_9SPHI</name>
<organism evidence="4 5">
    <name type="scientific">Sphingobacterium corticibacterium</name>
    <dbReference type="NCBI Taxonomy" id="2484746"/>
    <lineage>
        <taxon>Bacteria</taxon>
        <taxon>Pseudomonadati</taxon>
        <taxon>Bacteroidota</taxon>
        <taxon>Sphingobacteriia</taxon>
        <taxon>Sphingobacteriales</taxon>
        <taxon>Sphingobacteriaceae</taxon>
        <taxon>Sphingobacterium</taxon>
    </lineage>
</organism>
<dbReference type="InterPro" id="IPR013320">
    <property type="entry name" value="ConA-like_dom_sf"/>
</dbReference>
<dbReference type="GO" id="GO:0004553">
    <property type="term" value="F:hydrolase activity, hydrolyzing O-glycosyl compounds"/>
    <property type="evidence" value="ECO:0007669"/>
    <property type="project" value="InterPro"/>
</dbReference>
<comment type="similarity">
    <text evidence="1">Belongs to the glycosyl hydrolase 16 family.</text>
</comment>
<protein>
    <recommendedName>
        <fullName evidence="3">GH16 domain-containing protein</fullName>
    </recommendedName>
</protein>
<reference evidence="4 5" key="1">
    <citation type="submission" date="2019-02" db="EMBL/GenBank/DDBJ databases">
        <authorList>
            <person name="Li Y."/>
        </authorList>
    </citation>
    <scope>NUCLEOTIDE SEQUENCE [LARGE SCALE GENOMIC DNA]</scope>
    <source>
        <strain evidence="4 5">30C10-4-7</strain>
    </source>
</reference>